<keyword evidence="2" id="KW-1185">Reference proteome</keyword>
<dbReference type="EMBL" id="JAMRYU010000037">
    <property type="protein sequence ID" value="MDC4242525.1"/>
    <property type="molecule type" value="Genomic_DNA"/>
</dbReference>
<proteinExistence type="predicted"/>
<dbReference type="RefSeq" id="WP_272470830.1">
    <property type="nucleotide sequence ID" value="NZ_JAMRYU010000037.1"/>
</dbReference>
<feature type="non-terminal residue" evidence="1">
    <location>
        <position position="124"/>
    </location>
</feature>
<sequence>MATQKKATYKVDNGTDFDEIYFKTILEQVKFADGTSLKDFFDKGGTIGGPIGTNRVERVIPVNTIEDGYAVALALKSANGLDKLELLLGKDSGKKALYPIQRYGLGTPNFAFSELWAGDFLKGG</sequence>
<reference evidence="1" key="1">
    <citation type="submission" date="2022-05" db="EMBL/GenBank/DDBJ databases">
        <title>Draft genome sequence of Clostridium tertium strain CP3 isolated from Peru.</title>
        <authorList>
            <person name="Hurtado R."/>
            <person name="Lima L."/>
            <person name="Sousa T."/>
            <person name="Jaiswal A.K."/>
            <person name="Tiwari S."/>
            <person name="Maturrano L."/>
            <person name="Brenig B."/>
            <person name="Azevedo V."/>
        </authorList>
    </citation>
    <scope>NUCLEOTIDE SEQUENCE</scope>
    <source>
        <strain evidence="1">CP3</strain>
    </source>
</reference>
<organism evidence="1 2">
    <name type="scientific">Clostridium tertium</name>
    <dbReference type="NCBI Taxonomy" id="1559"/>
    <lineage>
        <taxon>Bacteria</taxon>
        <taxon>Bacillati</taxon>
        <taxon>Bacillota</taxon>
        <taxon>Clostridia</taxon>
        <taxon>Eubacteriales</taxon>
        <taxon>Clostridiaceae</taxon>
        <taxon>Clostridium</taxon>
    </lineage>
</organism>
<name>A0A9X4B280_9CLOT</name>
<evidence type="ECO:0000313" key="2">
    <source>
        <dbReference type="Proteomes" id="UP001141183"/>
    </source>
</evidence>
<dbReference type="Proteomes" id="UP001141183">
    <property type="component" value="Unassembled WGS sequence"/>
</dbReference>
<accession>A0A9X4B280</accession>
<evidence type="ECO:0000313" key="1">
    <source>
        <dbReference type="EMBL" id="MDC4242525.1"/>
    </source>
</evidence>
<comment type="caution">
    <text evidence="1">The sequence shown here is derived from an EMBL/GenBank/DDBJ whole genome shotgun (WGS) entry which is preliminary data.</text>
</comment>
<dbReference type="AlphaFoldDB" id="A0A9X4B280"/>
<gene>
    <name evidence="1" type="ORF">NE398_20545</name>
</gene>
<protein>
    <submittedName>
        <fullName evidence="1">Uncharacterized protein</fullName>
    </submittedName>
</protein>